<evidence type="ECO:0000313" key="2">
    <source>
        <dbReference type="Proteomes" id="UP001062846"/>
    </source>
</evidence>
<comment type="caution">
    <text evidence="1">The sequence shown here is derived from an EMBL/GenBank/DDBJ whole genome shotgun (WGS) entry which is preliminary data.</text>
</comment>
<protein>
    <submittedName>
        <fullName evidence="1">Uncharacterized protein</fullName>
    </submittedName>
</protein>
<reference evidence="1" key="1">
    <citation type="submission" date="2022-02" db="EMBL/GenBank/DDBJ databases">
        <title>Plant Genome Project.</title>
        <authorList>
            <person name="Zhang R.-G."/>
        </authorList>
    </citation>
    <scope>NUCLEOTIDE SEQUENCE</scope>
    <source>
        <strain evidence="1">AT1</strain>
    </source>
</reference>
<dbReference type="EMBL" id="CM046392">
    <property type="protein sequence ID" value="KAI8555005.1"/>
    <property type="molecule type" value="Genomic_DNA"/>
</dbReference>
<dbReference type="Proteomes" id="UP001062846">
    <property type="component" value="Chromosome 5"/>
</dbReference>
<keyword evidence="2" id="KW-1185">Reference proteome</keyword>
<gene>
    <name evidence="1" type="ORF">RHMOL_Rhmol05G0140400</name>
</gene>
<accession>A0ACC0NNZ4</accession>
<sequence length="270" mass="30159">MDVEFHVVDILATFDLLLGRPWLHRPDIMAVPSTLHQKVMLGLPSGTLTICGDSGIRLLKDDGTLVLGIMHGEEDSDFGGFSFETSESILSIAVDADFIISLVALEIMRKMSFMPSLRLGINQQGIAKFPIFPFTEGHFGLGYTPPAKRAKLGKGTGKPRTLYGNPDSYFVREGGDIAYLGQAETFWDPETGTWLLGFEIFTADTWFDSEEEIPGEKLAKEEFKKQLAQIKEKVDWLKNFDQGSLEMLFSQRDFPAYEYVNAIDDVDDGL</sequence>
<name>A0ACC0NNZ4_RHOML</name>
<organism evidence="1 2">
    <name type="scientific">Rhododendron molle</name>
    <name type="common">Chinese azalea</name>
    <name type="synonym">Azalea mollis</name>
    <dbReference type="NCBI Taxonomy" id="49168"/>
    <lineage>
        <taxon>Eukaryota</taxon>
        <taxon>Viridiplantae</taxon>
        <taxon>Streptophyta</taxon>
        <taxon>Embryophyta</taxon>
        <taxon>Tracheophyta</taxon>
        <taxon>Spermatophyta</taxon>
        <taxon>Magnoliopsida</taxon>
        <taxon>eudicotyledons</taxon>
        <taxon>Gunneridae</taxon>
        <taxon>Pentapetalae</taxon>
        <taxon>asterids</taxon>
        <taxon>Ericales</taxon>
        <taxon>Ericaceae</taxon>
        <taxon>Ericoideae</taxon>
        <taxon>Rhodoreae</taxon>
        <taxon>Rhododendron</taxon>
    </lineage>
</organism>
<evidence type="ECO:0000313" key="1">
    <source>
        <dbReference type="EMBL" id="KAI8555005.1"/>
    </source>
</evidence>
<proteinExistence type="predicted"/>